<dbReference type="EMBL" id="LN864705">
    <property type="protein sequence ID" value="CRL92626.1"/>
    <property type="molecule type" value="Genomic_DNA"/>
</dbReference>
<protein>
    <recommendedName>
        <fullName evidence="4">DUF927 domain-containing protein</fullName>
    </recommendedName>
</protein>
<evidence type="ECO:0000313" key="3">
    <source>
        <dbReference type="EMBL" id="CRL92626.1"/>
    </source>
</evidence>
<feature type="domain" description="Cch helix turn helix" evidence="2">
    <location>
        <begin position="439"/>
        <end position="549"/>
    </location>
</feature>
<dbReference type="InterPro" id="IPR040538">
    <property type="entry name" value="Cch_HTH"/>
</dbReference>
<sequence length="596" mass="67230">MSNNIFKKYPYWLDSTAWYELIRAKNKNDEDKIIRLSSPIIIENKFLDPTTGVEKLTITDGKNIERIETSDILTTQKLPRLVMFGFSINEKYIKSLGNALQLMRQSLPISTLYTGVGVLSTDEGTVISLDEPYLSKDIEQSQADEIICETKYDLQPKGTFEGWWQMYLDEVKGNLLLELAVIFGVSSLVTAFLKTKHEVEYFGTIFSFMGNSSTGKSTAAALAVSIAGNPSKGDQTLFRGWNGTRNAIEGYLSNNFGVPIALDELSAATFKDTNGLLYSLAEGQGRLRANREGNVKNPHHFGSSVISTAEHTIFKDASANDGLRARCIEISEAFTTSADNADAIKKGTSKNYGHVMPLVAEYLLNRESEVIKWFHREHDWFKTQLNSETNNVGIRMFKRYATITTSARILERVIATPIDLIAVREYLVSYHVDSVSERSLAAKAIDSVVQFVARNRSKFAESKKLSIMTENYGLIELKDDHIQVKMLKDVFKHMLEENQYQDVKNVIDSLRAEGYIQMDSDRIAIKRNVKDTQGKTKTILFYHLVLPSEFAPVLGLSSNSEPYTPPQFDNNTTNKELLNKFVKDGREWEEKGDLEL</sequence>
<dbReference type="RefSeq" id="WP_140239107.1">
    <property type="nucleotide sequence ID" value="NZ_CP031603.1"/>
</dbReference>
<accession>A0A0S4I3N9</accession>
<evidence type="ECO:0008006" key="4">
    <source>
        <dbReference type="Google" id="ProtNLM"/>
    </source>
</evidence>
<dbReference type="NCBIfam" id="NF047345">
    <property type="entry name" value="SCCmet_Cch1"/>
    <property type="match status" value="1"/>
</dbReference>
<feature type="domain" description="DUF927" evidence="1">
    <location>
        <begin position="13"/>
        <end position="299"/>
    </location>
</feature>
<dbReference type="InterPro" id="IPR009270">
    <property type="entry name" value="DUF927"/>
</dbReference>
<evidence type="ECO:0000259" key="2">
    <source>
        <dbReference type="Pfam" id="PF18662"/>
    </source>
</evidence>
<dbReference type="AlphaFoldDB" id="A0A0S4I3N9"/>
<organism evidence="3">
    <name type="scientific">Staphylococcus pseudintermedius</name>
    <dbReference type="NCBI Taxonomy" id="283734"/>
    <lineage>
        <taxon>Bacteria</taxon>
        <taxon>Bacillati</taxon>
        <taxon>Bacillota</taxon>
        <taxon>Bacilli</taxon>
        <taxon>Bacillales</taxon>
        <taxon>Staphylococcaceae</taxon>
        <taxon>Staphylococcus</taxon>
        <taxon>Staphylococcus intermedius group</taxon>
    </lineage>
</organism>
<evidence type="ECO:0000259" key="1">
    <source>
        <dbReference type="Pfam" id="PF06048"/>
    </source>
</evidence>
<name>A0A0S4I3N9_STAPS</name>
<dbReference type="Pfam" id="PF06048">
    <property type="entry name" value="DUF927"/>
    <property type="match status" value="1"/>
</dbReference>
<dbReference type="Pfam" id="PF18662">
    <property type="entry name" value="HTH_56"/>
    <property type="match status" value="1"/>
</dbReference>
<proteinExistence type="predicted"/>
<reference evidence="3" key="1">
    <citation type="journal article" date="2015" name="Antimicrob. Agents Chemother.">
        <title>Characterization of a Novel Composite Staphylococcal Cassette Chromosome mec in Methicillin-Resistant Staphylococcus pseudintermedius from Thailand.</title>
        <authorList>
            <person name="Chanchaithong P."/>
            <person name="Prapasarakul N."/>
            <person name="Perreten V."/>
            <person name="Schwendener S."/>
        </authorList>
    </citation>
    <scope>NUCLEOTIDE SEQUENCE</scope>
    <source>
        <strain evidence="3">AI16</strain>
    </source>
</reference>